<keyword evidence="4" id="KW-1185">Reference proteome</keyword>
<dbReference type="AlphaFoldDB" id="A0AAN7UXD2"/>
<feature type="region of interest" description="Disordered" evidence="1">
    <location>
        <begin position="67"/>
        <end position="102"/>
    </location>
</feature>
<reference evidence="3 4" key="1">
    <citation type="submission" date="2023-10" db="EMBL/GenBank/DDBJ databases">
        <title>Draft genome sequence of Xylaria bambusicola isolate GMP-LS, the root and basal stem rot pathogen of sugarcane in Indonesia.</title>
        <authorList>
            <person name="Selvaraj P."/>
            <person name="Muralishankar V."/>
            <person name="Muruganantham S."/>
            <person name="Sp S."/>
            <person name="Haryani S."/>
            <person name="Lau K.J.X."/>
            <person name="Naqvi N.I."/>
        </authorList>
    </citation>
    <scope>NUCLEOTIDE SEQUENCE [LARGE SCALE GENOMIC DNA]</scope>
    <source>
        <strain evidence="3">GMP-LS</strain>
    </source>
</reference>
<feature type="signal peptide" evidence="2">
    <location>
        <begin position="1"/>
        <end position="16"/>
    </location>
</feature>
<feature type="region of interest" description="Disordered" evidence="1">
    <location>
        <begin position="20"/>
        <end position="55"/>
    </location>
</feature>
<organism evidence="3 4">
    <name type="scientific">Xylaria bambusicola</name>
    <dbReference type="NCBI Taxonomy" id="326684"/>
    <lineage>
        <taxon>Eukaryota</taxon>
        <taxon>Fungi</taxon>
        <taxon>Dikarya</taxon>
        <taxon>Ascomycota</taxon>
        <taxon>Pezizomycotina</taxon>
        <taxon>Sordariomycetes</taxon>
        <taxon>Xylariomycetidae</taxon>
        <taxon>Xylariales</taxon>
        <taxon>Xylariaceae</taxon>
        <taxon>Xylaria</taxon>
    </lineage>
</organism>
<accession>A0AAN7UXD2</accession>
<comment type="caution">
    <text evidence="3">The sequence shown here is derived from an EMBL/GenBank/DDBJ whole genome shotgun (WGS) entry which is preliminary data.</text>
</comment>
<feature type="compositionally biased region" description="Pro residues" evidence="1">
    <location>
        <begin position="34"/>
        <end position="43"/>
    </location>
</feature>
<evidence type="ECO:0000256" key="1">
    <source>
        <dbReference type="SAM" id="MobiDB-lite"/>
    </source>
</evidence>
<keyword evidence="2" id="KW-0732">Signal</keyword>
<feature type="chain" id="PRO_5042842546" evidence="2">
    <location>
        <begin position="17"/>
        <end position="135"/>
    </location>
</feature>
<sequence>MKYALPLLALAASAYAAPQGTNEAAGPETFPTPEVFPVPWPHPEIPEESGSIGIPTIPAVPTYQEPVPACTIEPQPHGGEQPIQGGIPFDEPHPAQPHHGPGFPPHQVAGSDATRRGHSLAALAISIAAAVAYSL</sequence>
<name>A0AAN7UXD2_9PEZI</name>
<dbReference type="Proteomes" id="UP001305414">
    <property type="component" value="Unassembled WGS sequence"/>
</dbReference>
<proteinExistence type="predicted"/>
<evidence type="ECO:0000256" key="2">
    <source>
        <dbReference type="SAM" id="SignalP"/>
    </source>
</evidence>
<evidence type="ECO:0000313" key="3">
    <source>
        <dbReference type="EMBL" id="KAK5634091.1"/>
    </source>
</evidence>
<evidence type="ECO:0000313" key="4">
    <source>
        <dbReference type="Proteomes" id="UP001305414"/>
    </source>
</evidence>
<gene>
    <name evidence="3" type="ORF">RRF57_009805</name>
</gene>
<protein>
    <submittedName>
        <fullName evidence="3">Uncharacterized protein</fullName>
    </submittedName>
</protein>
<dbReference type="EMBL" id="JAWHQM010000038">
    <property type="protein sequence ID" value="KAK5634091.1"/>
    <property type="molecule type" value="Genomic_DNA"/>
</dbReference>